<feature type="compositionally biased region" description="Pro residues" evidence="1">
    <location>
        <begin position="93"/>
        <end position="119"/>
    </location>
</feature>
<feature type="compositionally biased region" description="Pro residues" evidence="1">
    <location>
        <begin position="59"/>
        <end position="74"/>
    </location>
</feature>
<feature type="compositionally biased region" description="Polar residues" evidence="1">
    <location>
        <begin position="1"/>
        <end position="10"/>
    </location>
</feature>
<protein>
    <submittedName>
        <fullName evidence="2">Uncharacterized protein</fullName>
    </submittedName>
</protein>
<evidence type="ECO:0000256" key="1">
    <source>
        <dbReference type="SAM" id="MobiDB-lite"/>
    </source>
</evidence>
<accession>A0AAN8S942</accession>
<name>A0AAN8S942_POLSC</name>
<dbReference type="EMBL" id="JAWJWE010000037">
    <property type="protein sequence ID" value="KAK6626409.1"/>
    <property type="molecule type" value="Genomic_DNA"/>
</dbReference>
<gene>
    <name evidence="2" type="ORF">RUM43_006720</name>
</gene>
<sequence length="291" mass="31513">MKHHGLSSSEVRPHPNPPVPTSATSLTPDAERFAKLERALEALTRQVSLLTSHLTAPRSSPPQPSTFRPQPPSAPSTYAAAAQQRPRSSRVPLPQPSLPVPKIPALKPAPTPKSRPKPAPKSTSYSAVIKAAAKRPAPPPGVRTLVVKGEQGKTVAAIRDDLQSALNPETTGIKVIRLREGKTAVSLTLADEASWMKVVNSTNLKARGLIASAPSPRQPRVAIYGVDRKLTKEQLVELVLSQNFERRHGLHKTASKTPYRPNNSLLPLSSFYSQSSKNFTKNFYSDSSNSM</sequence>
<reference evidence="2 3" key="1">
    <citation type="submission" date="2023-10" db="EMBL/GenBank/DDBJ databases">
        <title>Genomes of two closely related lineages of the louse Polyplax serrata with different host specificities.</title>
        <authorList>
            <person name="Martinu J."/>
            <person name="Tarabai H."/>
            <person name="Stefka J."/>
            <person name="Hypsa V."/>
        </authorList>
    </citation>
    <scope>NUCLEOTIDE SEQUENCE [LARGE SCALE GENOMIC DNA]</scope>
    <source>
        <strain evidence="2">HR10_N</strain>
    </source>
</reference>
<feature type="region of interest" description="Disordered" evidence="1">
    <location>
        <begin position="1"/>
        <end position="32"/>
    </location>
</feature>
<proteinExistence type="predicted"/>
<feature type="compositionally biased region" description="Low complexity" evidence="1">
    <location>
        <begin position="75"/>
        <end position="84"/>
    </location>
</feature>
<evidence type="ECO:0000313" key="3">
    <source>
        <dbReference type="Proteomes" id="UP001372834"/>
    </source>
</evidence>
<evidence type="ECO:0000313" key="2">
    <source>
        <dbReference type="EMBL" id="KAK6626409.1"/>
    </source>
</evidence>
<feature type="region of interest" description="Disordered" evidence="1">
    <location>
        <begin position="51"/>
        <end position="125"/>
    </location>
</feature>
<comment type="caution">
    <text evidence="2">The sequence shown here is derived from an EMBL/GenBank/DDBJ whole genome shotgun (WGS) entry which is preliminary data.</text>
</comment>
<dbReference type="Proteomes" id="UP001372834">
    <property type="component" value="Unassembled WGS sequence"/>
</dbReference>
<dbReference type="AlphaFoldDB" id="A0AAN8S942"/>
<organism evidence="2 3">
    <name type="scientific">Polyplax serrata</name>
    <name type="common">Common mouse louse</name>
    <dbReference type="NCBI Taxonomy" id="468196"/>
    <lineage>
        <taxon>Eukaryota</taxon>
        <taxon>Metazoa</taxon>
        <taxon>Ecdysozoa</taxon>
        <taxon>Arthropoda</taxon>
        <taxon>Hexapoda</taxon>
        <taxon>Insecta</taxon>
        <taxon>Pterygota</taxon>
        <taxon>Neoptera</taxon>
        <taxon>Paraneoptera</taxon>
        <taxon>Psocodea</taxon>
        <taxon>Troctomorpha</taxon>
        <taxon>Phthiraptera</taxon>
        <taxon>Anoplura</taxon>
        <taxon>Polyplacidae</taxon>
        <taxon>Polyplax</taxon>
    </lineage>
</organism>